<accession>A0A7C5LZH9</accession>
<proteinExistence type="predicted"/>
<protein>
    <submittedName>
        <fullName evidence="2">Uncharacterized protein</fullName>
    </submittedName>
</protein>
<organism evidence="2">
    <name type="scientific">Hellea balneolensis</name>
    <dbReference type="NCBI Taxonomy" id="287478"/>
    <lineage>
        <taxon>Bacteria</taxon>
        <taxon>Pseudomonadati</taxon>
        <taxon>Pseudomonadota</taxon>
        <taxon>Alphaproteobacteria</taxon>
        <taxon>Maricaulales</taxon>
        <taxon>Robiginitomaculaceae</taxon>
        <taxon>Hellea</taxon>
    </lineage>
</organism>
<keyword evidence="1" id="KW-0732">Signal</keyword>
<sequence>MTRHILKLLTLLVAVLVIVQPASAQNRRADPDLGGILEDILGGKRDGGIVSPRFGLIENIPVMVKYDQGNTPIPDGSMVVITAYAPPAPNERRAYPLVLGESRILLRSLYAPLQLVIAVPSTVTENIDYANIDARIIDPAGQTIFGMPERVQYRGRDQAVVNLRDQRTTTRPFPDENLVKFETVSGQVSIPYEIMMGRGANLVVRLVEDGLAGGPNQIIAGETRQMLDGISLPYKFSLTRPLNTKTADVPLVFDVWIEDWAGRKTFTLAKPVRFNGGGRFYDLPLVALTLDQPVTQPQPPAPVSAIPPTITGEARFDAYKGLPKGSVMIVELERQDYTARPARIASQRIPLDGLSGYIKFDLRPTETGIYDQNPKPRLRIRIEDKSGRVFFSNPGGTELKRGFQAIHLRAAPNY</sequence>
<reference evidence="2" key="1">
    <citation type="journal article" date="2020" name="mSystems">
        <title>Genome- and Community-Level Interaction Insights into Carbon Utilization and Element Cycling Functions of Hydrothermarchaeota in Hydrothermal Sediment.</title>
        <authorList>
            <person name="Zhou Z."/>
            <person name="Liu Y."/>
            <person name="Xu W."/>
            <person name="Pan J."/>
            <person name="Luo Z.H."/>
            <person name="Li M."/>
        </authorList>
    </citation>
    <scope>NUCLEOTIDE SEQUENCE [LARGE SCALE GENOMIC DNA]</scope>
    <source>
        <strain evidence="2">HyVt-485</strain>
    </source>
</reference>
<feature type="chain" id="PRO_5027635238" evidence="1">
    <location>
        <begin position="25"/>
        <end position="414"/>
    </location>
</feature>
<dbReference type="EMBL" id="DRMJ01000268">
    <property type="protein sequence ID" value="HHL43013.1"/>
    <property type="molecule type" value="Genomic_DNA"/>
</dbReference>
<evidence type="ECO:0000256" key="1">
    <source>
        <dbReference type="SAM" id="SignalP"/>
    </source>
</evidence>
<dbReference type="AlphaFoldDB" id="A0A7C5LZH9"/>
<dbReference type="Proteomes" id="UP000885830">
    <property type="component" value="Unassembled WGS sequence"/>
</dbReference>
<evidence type="ECO:0000313" key="2">
    <source>
        <dbReference type="EMBL" id="HHL43013.1"/>
    </source>
</evidence>
<feature type="signal peptide" evidence="1">
    <location>
        <begin position="1"/>
        <end position="24"/>
    </location>
</feature>
<name>A0A7C5LZH9_9PROT</name>
<comment type="caution">
    <text evidence="2">The sequence shown here is derived from an EMBL/GenBank/DDBJ whole genome shotgun (WGS) entry which is preliminary data.</text>
</comment>
<gene>
    <name evidence="2" type="ORF">ENJ42_05300</name>
</gene>